<sequence length="42" mass="5064">MALVTNKIIDLRNDKSLNNIFTKKNIKKYVKTKFYFNYSSFN</sequence>
<name>I3ZA30_BELBD</name>
<evidence type="ECO:0000313" key="2">
    <source>
        <dbReference type="Proteomes" id="UP000006050"/>
    </source>
</evidence>
<evidence type="ECO:0000313" key="1">
    <source>
        <dbReference type="EMBL" id="AFL86098.1"/>
    </source>
</evidence>
<reference evidence="2" key="1">
    <citation type="submission" date="2012-06" db="EMBL/GenBank/DDBJ databases">
        <title>The complete genome of Belliella baltica DSM 15883.</title>
        <authorList>
            <person name="Lucas S."/>
            <person name="Copeland A."/>
            <person name="Lapidus A."/>
            <person name="Goodwin L."/>
            <person name="Pitluck S."/>
            <person name="Peters L."/>
            <person name="Mikhailova N."/>
            <person name="Davenport K."/>
            <person name="Kyrpides N."/>
            <person name="Mavromatis K."/>
            <person name="Pagani I."/>
            <person name="Ivanova N."/>
            <person name="Ovchinnikova G."/>
            <person name="Zeytun A."/>
            <person name="Detter J.C."/>
            <person name="Han C."/>
            <person name="Land M."/>
            <person name="Hauser L."/>
            <person name="Markowitz V."/>
            <person name="Cheng J.-F."/>
            <person name="Hugenholtz P."/>
            <person name="Woyke T."/>
            <person name="Wu D."/>
            <person name="Tindall B."/>
            <person name="Pomrenke H."/>
            <person name="Brambilla E."/>
            <person name="Klenk H.-P."/>
            <person name="Eisen J.A."/>
        </authorList>
    </citation>
    <scope>NUCLEOTIDE SEQUENCE [LARGE SCALE GENOMIC DNA]</scope>
    <source>
        <strain evidence="2">DSM 15883 / CIP 108006 / LMG 21964 / BA134</strain>
    </source>
</reference>
<dbReference type="HOGENOM" id="CLU_3247797_0_0_10"/>
<dbReference type="Proteomes" id="UP000006050">
    <property type="component" value="Chromosome"/>
</dbReference>
<accession>I3ZA30</accession>
<dbReference type="EMBL" id="CP003281">
    <property type="protein sequence ID" value="AFL86098.1"/>
    <property type="molecule type" value="Genomic_DNA"/>
</dbReference>
<protein>
    <submittedName>
        <fullName evidence="1">Uncharacterized protein</fullName>
    </submittedName>
</protein>
<dbReference type="AlphaFoldDB" id="I3ZA30"/>
<gene>
    <name evidence="1" type="ordered locus">Belba_3606</name>
</gene>
<dbReference type="KEGG" id="bbd:Belba_3606"/>
<proteinExistence type="predicted"/>
<keyword evidence="2" id="KW-1185">Reference proteome</keyword>
<organism evidence="1 2">
    <name type="scientific">Belliella baltica (strain DSM 15883 / CIP 108006 / LMG 21964 / BA134)</name>
    <dbReference type="NCBI Taxonomy" id="866536"/>
    <lineage>
        <taxon>Bacteria</taxon>
        <taxon>Pseudomonadati</taxon>
        <taxon>Bacteroidota</taxon>
        <taxon>Cytophagia</taxon>
        <taxon>Cytophagales</taxon>
        <taxon>Cyclobacteriaceae</taxon>
        <taxon>Belliella</taxon>
    </lineage>
</organism>